<dbReference type="PANTHER" id="PTHR30543">
    <property type="entry name" value="CHROMATE REDUCTASE"/>
    <property type="match status" value="1"/>
</dbReference>
<dbReference type="InterPro" id="IPR029039">
    <property type="entry name" value="Flavoprotein-like_sf"/>
</dbReference>
<dbReference type="KEGG" id="lpk:LACPI_0298"/>
<gene>
    <name evidence="2" type="ORF">LACPI_0298</name>
</gene>
<dbReference type="Proteomes" id="UP000033166">
    <property type="component" value="Chromosome I"/>
</dbReference>
<accession>A0A0D6DUN8</accession>
<dbReference type="InterPro" id="IPR005025">
    <property type="entry name" value="FMN_Rdtase-like_dom"/>
</dbReference>
<dbReference type="PANTHER" id="PTHR30543:SF21">
    <property type="entry name" value="NAD(P)H-DEPENDENT FMN REDUCTASE LOT6"/>
    <property type="match status" value="1"/>
</dbReference>
<dbReference type="STRING" id="1364.LP2241_10283"/>
<dbReference type="SUPFAM" id="SSF52218">
    <property type="entry name" value="Flavoproteins"/>
    <property type="match status" value="1"/>
</dbReference>
<reference evidence="3" key="1">
    <citation type="submission" date="2015-01" db="EMBL/GenBank/DDBJ databases">
        <authorList>
            <person name="Andreevskaya M."/>
        </authorList>
    </citation>
    <scope>NUCLEOTIDE SEQUENCE [LARGE SCALE GENOMIC DNA]</scope>
    <source>
        <strain evidence="3">MKFS47</strain>
    </source>
</reference>
<evidence type="ECO:0000313" key="3">
    <source>
        <dbReference type="Proteomes" id="UP000033166"/>
    </source>
</evidence>
<dbReference type="HOGENOM" id="CLU_055322_2_2_9"/>
<feature type="domain" description="NADPH-dependent FMN reductase-like" evidence="1">
    <location>
        <begin position="3"/>
        <end position="140"/>
    </location>
</feature>
<sequence length="183" mass="20458">MLKIGIILSSVRKERNGLAVANWAVDKSQEFSDKEEVTFELVDLASYDLPFLGAETSPEQAKEILRWSEKIDSFDGYIFITAEYNHGVTGAFKNALDFLKPEFKNKAVAFVGYGGLGAARSIENLRVIVAELGLASTQRNVNLSLMTDFEKMSIFKPASFHDSEIKELLEQLISWSTALKTIR</sequence>
<name>A0A0D6DUN8_9LACT</name>
<dbReference type="GO" id="GO:0016491">
    <property type="term" value="F:oxidoreductase activity"/>
    <property type="evidence" value="ECO:0007669"/>
    <property type="project" value="InterPro"/>
</dbReference>
<dbReference type="Pfam" id="PF03358">
    <property type="entry name" value="FMN_red"/>
    <property type="match status" value="1"/>
</dbReference>
<dbReference type="AlphaFoldDB" id="A0A0D6DUN8"/>
<dbReference type="InterPro" id="IPR050712">
    <property type="entry name" value="NAD(P)H-dep_reductase"/>
</dbReference>
<organism evidence="2 3">
    <name type="scientific">Pseudolactococcus piscium MKFS47</name>
    <dbReference type="NCBI Taxonomy" id="297352"/>
    <lineage>
        <taxon>Bacteria</taxon>
        <taxon>Bacillati</taxon>
        <taxon>Bacillota</taxon>
        <taxon>Bacilli</taxon>
        <taxon>Lactobacillales</taxon>
        <taxon>Streptococcaceae</taxon>
        <taxon>Pseudolactococcus</taxon>
    </lineage>
</organism>
<dbReference type="EMBL" id="LN774769">
    <property type="protein sequence ID" value="CEN27498.1"/>
    <property type="molecule type" value="Genomic_DNA"/>
</dbReference>
<protein>
    <submittedName>
        <fullName evidence="2">Putative flavin reductase</fullName>
    </submittedName>
</protein>
<dbReference type="GO" id="GO:0005829">
    <property type="term" value="C:cytosol"/>
    <property type="evidence" value="ECO:0007669"/>
    <property type="project" value="TreeGrafter"/>
</dbReference>
<evidence type="ECO:0000313" key="2">
    <source>
        <dbReference type="EMBL" id="CEN27498.1"/>
    </source>
</evidence>
<dbReference type="GO" id="GO:0010181">
    <property type="term" value="F:FMN binding"/>
    <property type="evidence" value="ECO:0007669"/>
    <property type="project" value="TreeGrafter"/>
</dbReference>
<proteinExistence type="predicted"/>
<evidence type="ECO:0000259" key="1">
    <source>
        <dbReference type="Pfam" id="PF03358"/>
    </source>
</evidence>
<dbReference type="RefSeq" id="WP_047914768.1">
    <property type="nucleotide sequence ID" value="NZ_LN774769.1"/>
</dbReference>
<dbReference type="Gene3D" id="3.40.50.360">
    <property type="match status" value="1"/>
</dbReference>